<dbReference type="GO" id="GO:0003677">
    <property type="term" value="F:DNA binding"/>
    <property type="evidence" value="ECO:0007669"/>
    <property type="project" value="UniProtKB-KW"/>
</dbReference>
<evidence type="ECO:0000256" key="1">
    <source>
        <dbReference type="ARBA" id="ARBA00005755"/>
    </source>
</evidence>
<evidence type="ECO:0000256" key="5">
    <source>
        <dbReference type="ARBA" id="ARBA00022705"/>
    </source>
</evidence>
<evidence type="ECO:0000256" key="3">
    <source>
        <dbReference type="ARBA" id="ARBA00022679"/>
    </source>
</evidence>
<gene>
    <name evidence="10" type="ORF">BEMITA_LOCUS10768</name>
</gene>
<reference evidence="10" key="1">
    <citation type="submission" date="2021-12" db="EMBL/GenBank/DDBJ databases">
        <authorList>
            <person name="King R."/>
        </authorList>
    </citation>
    <scope>NUCLEOTIDE SEQUENCE</scope>
</reference>
<evidence type="ECO:0000313" key="11">
    <source>
        <dbReference type="Proteomes" id="UP001152759"/>
    </source>
</evidence>
<dbReference type="AlphaFoldDB" id="A0A9P0F6W1"/>
<dbReference type="Proteomes" id="UP001152759">
    <property type="component" value="Chromosome 6"/>
</dbReference>
<dbReference type="GO" id="GO:0006260">
    <property type="term" value="P:DNA replication"/>
    <property type="evidence" value="ECO:0007669"/>
    <property type="project" value="UniProtKB-KW"/>
</dbReference>
<organism evidence="10 11">
    <name type="scientific">Bemisia tabaci</name>
    <name type="common">Sweetpotato whitefly</name>
    <name type="synonym">Aleurodes tabaci</name>
    <dbReference type="NCBI Taxonomy" id="7038"/>
    <lineage>
        <taxon>Eukaryota</taxon>
        <taxon>Metazoa</taxon>
        <taxon>Ecdysozoa</taxon>
        <taxon>Arthropoda</taxon>
        <taxon>Hexapoda</taxon>
        <taxon>Insecta</taxon>
        <taxon>Pterygota</taxon>
        <taxon>Neoptera</taxon>
        <taxon>Paraneoptera</taxon>
        <taxon>Hemiptera</taxon>
        <taxon>Sternorrhyncha</taxon>
        <taxon>Aleyrodoidea</taxon>
        <taxon>Aleyrodidae</taxon>
        <taxon>Aleyrodinae</taxon>
        <taxon>Bemisia</taxon>
    </lineage>
</organism>
<comment type="catalytic activity">
    <reaction evidence="8">
        <text>DNA(n) + a 2'-deoxyribonucleoside 5'-triphosphate = DNA(n+1) + diphosphate</text>
        <dbReference type="Rhea" id="RHEA:22508"/>
        <dbReference type="Rhea" id="RHEA-COMP:17339"/>
        <dbReference type="Rhea" id="RHEA-COMP:17340"/>
        <dbReference type="ChEBI" id="CHEBI:33019"/>
        <dbReference type="ChEBI" id="CHEBI:61560"/>
        <dbReference type="ChEBI" id="CHEBI:173112"/>
        <dbReference type="EC" id="2.7.7.7"/>
    </reaction>
</comment>
<keyword evidence="11" id="KW-1185">Reference proteome</keyword>
<proteinExistence type="inferred from homology"/>
<keyword evidence="6" id="KW-0239">DNA-directed DNA polymerase</keyword>
<evidence type="ECO:0000256" key="4">
    <source>
        <dbReference type="ARBA" id="ARBA00022695"/>
    </source>
</evidence>
<evidence type="ECO:0000256" key="2">
    <source>
        <dbReference type="ARBA" id="ARBA00012417"/>
    </source>
</evidence>
<dbReference type="InterPro" id="IPR012337">
    <property type="entry name" value="RNaseH-like_sf"/>
</dbReference>
<dbReference type="InterPro" id="IPR036397">
    <property type="entry name" value="RNaseH_sf"/>
</dbReference>
<comment type="similarity">
    <text evidence="1">Belongs to the DNA polymerase type-B family.</text>
</comment>
<evidence type="ECO:0000259" key="9">
    <source>
        <dbReference type="Pfam" id="PF03175"/>
    </source>
</evidence>
<evidence type="ECO:0000313" key="10">
    <source>
        <dbReference type="EMBL" id="CAH0392225.1"/>
    </source>
</evidence>
<evidence type="ECO:0000256" key="7">
    <source>
        <dbReference type="ARBA" id="ARBA00023125"/>
    </source>
</evidence>
<dbReference type="Pfam" id="PF03175">
    <property type="entry name" value="DNA_pol_B_2"/>
    <property type="match status" value="1"/>
</dbReference>
<dbReference type="PANTHER" id="PTHR31511">
    <property type="entry name" value="PROTEIN CBG23764"/>
    <property type="match status" value="1"/>
</dbReference>
<sequence>MYFDFETTLKPIDERPNSSTQLYARYEPNSFCLHVINDYEPATMPRVYCGERAVETFFEYLIDEAEKAMEYMGHYTPYDPDKAIEYNPKKCHICELPISPSEIPVVDHWHQAEGGTIRGYAHNSCNLKYQQPNYTTIYAHNAAKYDQKLILKHMNIVQGSITVIARSDEEFITISKNYSNGVTCVRLRFVDSYKMLSGSLENLVQNMGGERDLFIQTRKIIPDHLLHLAMRKSVFPYSYITSEAVFDETELPPIGAFFNDLSKEPCSPENYKHAQECWTAFGMKTLGDYNRFYVMLDTLLLSDVISAFRKTAQLSHGLDPAHFISNASYTWFCMLWHSRQKIELLTDIDQYYTFKNLSKIHTCGLRNVDDRYGQTLSGFVSQISINCLEKPQNSTSVSGSGGGGTSDVLPEPREIQGIYLEFYQELNDSNFTPAKEVKFPEDRRYKVDFEDEVRAIVVKLLFPMLRSSNRKIEETKVKLEPLKI</sequence>
<keyword evidence="4" id="KW-0548">Nucleotidyltransferase</keyword>
<evidence type="ECO:0000256" key="6">
    <source>
        <dbReference type="ARBA" id="ARBA00022932"/>
    </source>
</evidence>
<dbReference type="InterPro" id="IPR044925">
    <property type="entry name" value="His-Me_finger_sf"/>
</dbReference>
<name>A0A9P0F6W1_BEMTA</name>
<keyword evidence="7" id="KW-0238">DNA-binding</keyword>
<dbReference type="SUPFAM" id="SSF53098">
    <property type="entry name" value="Ribonuclease H-like"/>
    <property type="match status" value="1"/>
</dbReference>
<dbReference type="InterPro" id="IPR004868">
    <property type="entry name" value="DNA-dir_DNA_pol_B_mt/vir"/>
</dbReference>
<dbReference type="SUPFAM" id="SSF54060">
    <property type="entry name" value="His-Me finger endonucleases"/>
    <property type="match status" value="1"/>
</dbReference>
<keyword evidence="5" id="KW-0235">DNA replication</keyword>
<feature type="domain" description="DNA-directed DNA polymerase family B mitochondria/virus" evidence="9">
    <location>
        <begin position="132"/>
        <end position="311"/>
    </location>
</feature>
<dbReference type="PANTHER" id="PTHR31511:SF12">
    <property type="entry name" value="RHO TERMINATION FACTOR N-TERMINAL DOMAIN-CONTAINING PROTEIN"/>
    <property type="match status" value="1"/>
</dbReference>
<dbReference type="EC" id="2.7.7.7" evidence="2"/>
<protein>
    <recommendedName>
        <fullName evidence="2">DNA-directed DNA polymerase</fullName>
        <ecNumber evidence="2">2.7.7.7</ecNumber>
    </recommendedName>
</protein>
<dbReference type="GO" id="GO:0003887">
    <property type="term" value="F:DNA-directed DNA polymerase activity"/>
    <property type="evidence" value="ECO:0007669"/>
    <property type="project" value="UniProtKB-KW"/>
</dbReference>
<accession>A0A9P0F6W1</accession>
<dbReference type="EMBL" id="OU963867">
    <property type="protein sequence ID" value="CAH0392225.1"/>
    <property type="molecule type" value="Genomic_DNA"/>
</dbReference>
<keyword evidence="3" id="KW-0808">Transferase</keyword>
<dbReference type="GO" id="GO:0000166">
    <property type="term" value="F:nucleotide binding"/>
    <property type="evidence" value="ECO:0007669"/>
    <property type="project" value="InterPro"/>
</dbReference>
<evidence type="ECO:0000256" key="8">
    <source>
        <dbReference type="ARBA" id="ARBA00049244"/>
    </source>
</evidence>
<dbReference type="Gene3D" id="3.30.420.10">
    <property type="entry name" value="Ribonuclease H-like superfamily/Ribonuclease H"/>
    <property type="match status" value="1"/>
</dbReference>